<dbReference type="InterPro" id="IPR001245">
    <property type="entry name" value="Ser-Thr/Tyr_kinase_cat_dom"/>
</dbReference>
<evidence type="ECO:0000256" key="2">
    <source>
        <dbReference type="ARBA" id="ARBA00022527"/>
    </source>
</evidence>
<dbReference type="FunFam" id="1.10.510.10:FF:000129">
    <property type="entry name" value="cysteine-rich receptor-like protein kinase 10"/>
    <property type="match status" value="1"/>
</dbReference>
<dbReference type="PROSITE" id="PS50011">
    <property type="entry name" value="PROTEIN_KINASE_DOM"/>
    <property type="match status" value="1"/>
</dbReference>
<keyword evidence="13" id="KW-0325">Glycoprotein</keyword>
<dbReference type="GO" id="GO:0005886">
    <property type="term" value="C:plasma membrane"/>
    <property type="evidence" value="ECO:0007669"/>
    <property type="project" value="TreeGrafter"/>
</dbReference>
<evidence type="ECO:0000313" key="20">
    <source>
        <dbReference type="EMBL" id="PON47919.1"/>
    </source>
</evidence>
<dbReference type="Gene3D" id="1.10.510.10">
    <property type="entry name" value="Transferase(Phosphotransferase) domain 1"/>
    <property type="match status" value="1"/>
</dbReference>
<dbReference type="FunFam" id="3.30.430.20:FF:000012">
    <property type="entry name" value="Cysteine-rich receptor-like protein kinase 25"/>
    <property type="match status" value="1"/>
</dbReference>
<feature type="binding site" evidence="16">
    <location>
        <position position="224"/>
    </location>
    <ligand>
        <name>ATP</name>
        <dbReference type="ChEBI" id="CHEBI:30616"/>
    </ligand>
</feature>
<dbReference type="AlphaFoldDB" id="A0A2P5BGK7"/>
<feature type="compositionally biased region" description="Polar residues" evidence="17">
    <location>
        <begin position="502"/>
        <end position="515"/>
    </location>
</feature>
<proteinExistence type="predicted"/>
<dbReference type="InterPro" id="IPR008271">
    <property type="entry name" value="Ser/Thr_kinase_AS"/>
</dbReference>
<feature type="domain" description="Protein kinase" evidence="18">
    <location>
        <begin position="196"/>
        <end position="482"/>
    </location>
</feature>
<comment type="caution">
    <text evidence="20">The sequence shown here is derived from an EMBL/GenBank/DDBJ whole genome shotgun (WGS) entry which is preliminary data.</text>
</comment>
<dbReference type="InterPro" id="IPR011009">
    <property type="entry name" value="Kinase-like_dom_sf"/>
</dbReference>
<evidence type="ECO:0000256" key="1">
    <source>
        <dbReference type="ARBA" id="ARBA00004167"/>
    </source>
</evidence>
<comment type="catalytic activity">
    <reaction evidence="14">
        <text>L-seryl-[protein] + ATP = O-phospho-L-seryl-[protein] + ADP + H(+)</text>
        <dbReference type="Rhea" id="RHEA:17989"/>
        <dbReference type="Rhea" id="RHEA-COMP:9863"/>
        <dbReference type="Rhea" id="RHEA-COMP:11604"/>
        <dbReference type="ChEBI" id="CHEBI:15378"/>
        <dbReference type="ChEBI" id="CHEBI:29999"/>
        <dbReference type="ChEBI" id="CHEBI:30616"/>
        <dbReference type="ChEBI" id="CHEBI:83421"/>
        <dbReference type="ChEBI" id="CHEBI:456216"/>
    </reaction>
</comment>
<evidence type="ECO:0000256" key="6">
    <source>
        <dbReference type="ARBA" id="ARBA00022737"/>
    </source>
</evidence>
<evidence type="ECO:0000256" key="8">
    <source>
        <dbReference type="ARBA" id="ARBA00022777"/>
    </source>
</evidence>
<comment type="catalytic activity">
    <reaction evidence="15">
        <text>L-threonyl-[protein] + ATP = O-phospho-L-threonyl-[protein] + ADP + H(+)</text>
        <dbReference type="Rhea" id="RHEA:46608"/>
        <dbReference type="Rhea" id="RHEA-COMP:11060"/>
        <dbReference type="Rhea" id="RHEA-COMP:11605"/>
        <dbReference type="ChEBI" id="CHEBI:15378"/>
        <dbReference type="ChEBI" id="CHEBI:30013"/>
        <dbReference type="ChEBI" id="CHEBI:30616"/>
        <dbReference type="ChEBI" id="CHEBI:61977"/>
        <dbReference type="ChEBI" id="CHEBI:456216"/>
    </reaction>
</comment>
<keyword evidence="10" id="KW-1133">Transmembrane helix</keyword>
<evidence type="ECO:0000256" key="15">
    <source>
        <dbReference type="ARBA" id="ARBA00047951"/>
    </source>
</evidence>
<dbReference type="PROSITE" id="PS00108">
    <property type="entry name" value="PROTEIN_KINASE_ST"/>
    <property type="match status" value="1"/>
</dbReference>
<evidence type="ECO:0000256" key="3">
    <source>
        <dbReference type="ARBA" id="ARBA00022679"/>
    </source>
</evidence>
<gene>
    <name evidence="20" type="ORF">PanWU01x14_240930</name>
</gene>
<dbReference type="CDD" id="cd23509">
    <property type="entry name" value="Gnk2-like"/>
    <property type="match status" value="1"/>
</dbReference>
<dbReference type="Pfam" id="PF07714">
    <property type="entry name" value="PK_Tyr_Ser-Thr"/>
    <property type="match status" value="1"/>
</dbReference>
<dbReference type="GO" id="GO:0006950">
    <property type="term" value="P:response to stress"/>
    <property type="evidence" value="ECO:0007669"/>
    <property type="project" value="UniProtKB-ARBA"/>
</dbReference>
<evidence type="ECO:0000256" key="12">
    <source>
        <dbReference type="ARBA" id="ARBA00023170"/>
    </source>
</evidence>
<sequence length="515" mass="57512">MLRYSNRSFFDTVDERPRVALINTANVKEPDPFRITIEQIMNDSASEVDNGAKRFLTKEVTFTAFQTIYTLMQCTPDLSGDDCTRCLRDAIGRLSICCTGKLGGRVLFPSCNVRYEMYPFYYESTSNPTVVFPPPPSTRPPQMAESPPPLPAPGGGKQISRRTVAAKKYNVVRRENDGTESLEFDLITIETATKNFSTDYKLGEGGFGEVYKGIFHEGQEIAVKRLSKSSGQGEEEFRNEVALVAKLQHRNLVRLLGFCLGGGETLLVYEFVPNKSLDYFLFDPKTQGLLNWSTRSKIIGGIARGILYLHEDSRLRVIHRDLKASNVLLDKDMNPKISDFGMARMVGIDQIHGNTKRIVGTYGYMAPEYAMEGLYSIKSDVFSFGVLLLEILSGKKNSGFHLTKFAPSLLAYAWQLWNDGKGLELMDPSLKDSCPLNEFMRYVHIGLLCVQEDAYNRPTMSSIVQMLTTESISLRKPERPAFSVGKFTNGDHGSQGSGAEVCTQNNLTNSTFGPR</sequence>
<dbReference type="Gene3D" id="3.30.200.20">
    <property type="entry name" value="Phosphorylase Kinase, domain 1"/>
    <property type="match status" value="1"/>
</dbReference>
<feature type="domain" description="Gnk2-homologous" evidence="19">
    <location>
        <begin position="15"/>
        <end position="120"/>
    </location>
</feature>
<keyword evidence="3" id="KW-0808">Transferase</keyword>
<dbReference type="InterPro" id="IPR038408">
    <property type="entry name" value="GNK2_sf"/>
</dbReference>
<evidence type="ECO:0000256" key="9">
    <source>
        <dbReference type="ARBA" id="ARBA00022840"/>
    </source>
</evidence>
<dbReference type="PROSITE" id="PS51473">
    <property type="entry name" value="GNK2"/>
    <property type="match status" value="1"/>
</dbReference>
<dbReference type="FunFam" id="3.30.200.20:FF:000142">
    <property type="entry name" value="Cysteine-rich receptor-like protein kinase 10"/>
    <property type="match status" value="1"/>
</dbReference>
<evidence type="ECO:0000256" key="10">
    <source>
        <dbReference type="ARBA" id="ARBA00022989"/>
    </source>
</evidence>
<keyword evidence="6" id="KW-0677">Repeat</keyword>
<dbReference type="Gene3D" id="3.30.430.20">
    <property type="entry name" value="Gnk2 domain, C-X8-C-X2-C motif"/>
    <property type="match status" value="1"/>
</dbReference>
<evidence type="ECO:0000256" key="7">
    <source>
        <dbReference type="ARBA" id="ARBA00022741"/>
    </source>
</evidence>
<dbReference type="SUPFAM" id="SSF56112">
    <property type="entry name" value="Protein kinase-like (PK-like)"/>
    <property type="match status" value="1"/>
</dbReference>
<dbReference type="STRING" id="3476.A0A2P5BGK7"/>
<dbReference type="PANTHER" id="PTHR27002:SF1050">
    <property type="entry name" value="CYSTEINE-RICH RECEPTOR-LIKE PROTEIN KINASE 5"/>
    <property type="match status" value="1"/>
</dbReference>
<evidence type="ECO:0000256" key="5">
    <source>
        <dbReference type="ARBA" id="ARBA00022729"/>
    </source>
</evidence>
<dbReference type="SMART" id="SM00220">
    <property type="entry name" value="S_TKc"/>
    <property type="match status" value="1"/>
</dbReference>
<evidence type="ECO:0000313" key="21">
    <source>
        <dbReference type="Proteomes" id="UP000237105"/>
    </source>
</evidence>
<reference evidence="21" key="1">
    <citation type="submission" date="2016-06" db="EMBL/GenBank/DDBJ databases">
        <title>Parallel loss of symbiosis genes in relatives of nitrogen-fixing non-legume Parasponia.</title>
        <authorList>
            <person name="Van Velzen R."/>
            <person name="Holmer R."/>
            <person name="Bu F."/>
            <person name="Rutten L."/>
            <person name="Van Zeijl A."/>
            <person name="Liu W."/>
            <person name="Santuari L."/>
            <person name="Cao Q."/>
            <person name="Sharma T."/>
            <person name="Shen D."/>
            <person name="Roswanjaya Y."/>
            <person name="Wardhani T."/>
            <person name="Kalhor M.S."/>
            <person name="Jansen J."/>
            <person name="Van den Hoogen J."/>
            <person name="Gungor B."/>
            <person name="Hartog M."/>
            <person name="Hontelez J."/>
            <person name="Verver J."/>
            <person name="Yang W.-C."/>
            <person name="Schijlen E."/>
            <person name="Repin R."/>
            <person name="Schilthuizen M."/>
            <person name="Schranz E."/>
            <person name="Heidstra R."/>
            <person name="Miyata K."/>
            <person name="Fedorova E."/>
            <person name="Kohlen W."/>
            <person name="Bisseling T."/>
            <person name="Smit S."/>
            <person name="Geurts R."/>
        </authorList>
    </citation>
    <scope>NUCLEOTIDE SEQUENCE [LARGE SCALE GENOMIC DNA]</scope>
    <source>
        <strain evidence="21">cv. WU1-14</strain>
    </source>
</reference>
<evidence type="ECO:0000256" key="17">
    <source>
        <dbReference type="SAM" id="MobiDB-lite"/>
    </source>
</evidence>
<keyword evidence="21" id="KW-1185">Reference proteome</keyword>
<feature type="region of interest" description="Disordered" evidence="17">
    <location>
        <begin position="487"/>
        <end position="515"/>
    </location>
</feature>
<feature type="region of interest" description="Disordered" evidence="17">
    <location>
        <begin position="134"/>
        <end position="159"/>
    </location>
</feature>
<dbReference type="GO" id="GO:0004674">
    <property type="term" value="F:protein serine/threonine kinase activity"/>
    <property type="evidence" value="ECO:0007669"/>
    <property type="project" value="UniProtKB-KW"/>
</dbReference>
<keyword evidence="12" id="KW-0675">Receptor</keyword>
<accession>A0A2P5BGK7</accession>
<dbReference type="InterPro" id="IPR000719">
    <property type="entry name" value="Prot_kinase_dom"/>
</dbReference>
<comment type="subcellular location">
    <subcellularLocation>
        <location evidence="1">Membrane</location>
        <topology evidence="1">Single-pass membrane protein</topology>
    </subcellularLocation>
</comment>
<dbReference type="PANTHER" id="PTHR27002">
    <property type="entry name" value="RECEPTOR-LIKE SERINE/THREONINE-PROTEIN KINASE SD1-8"/>
    <property type="match status" value="1"/>
</dbReference>
<dbReference type="GO" id="GO:0005524">
    <property type="term" value="F:ATP binding"/>
    <property type="evidence" value="ECO:0007669"/>
    <property type="project" value="UniProtKB-UniRule"/>
</dbReference>
<dbReference type="InterPro" id="IPR002902">
    <property type="entry name" value="GNK2"/>
</dbReference>
<dbReference type="CDD" id="cd14066">
    <property type="entry name" value="STKc_IRAK"/>
    <property type="match status" value="1"/>
</dbReference>
<evidence type="ECO:0000259" key="19">
    <source>
        <dbReference type="PROSITE" id="PS51473"/>
    </source>
</evidence>
<keyword evidence="5" id="KW-0732">Signal</keyword>
<dbReference type="InterPro" id="IPR017441">
    <property type="entry name" value="Protein_kinase_ATP_BS"/>
</dbReference>
<dbReference type="Pfam" id="PF01657">
    <property type="entry name" value="Stress-antifung"/>
    <property type="match status" value="1"/>
</dbReference>
<evidence type="ECO:0000256" key="14">
    <source>
        <dbReference type="ARBA" id="ARBA00047558"/>
    </source>
</evidence>
<dbReference type="Proteomes" id="UP000237105">
    <property type="component" value="Unassembled WGS sequence"/>
</dbReference>
<evidence type="ECO:0000256" key="16">
    <source>
        <dbReference type="PROSITE-ProRule" id="PRU10141"/>
    </source>
</evidence>
<protein>
    <submittedName>
        <fullName evidence="20">Mitogen-activated protein kinase kinase kinase</fullName>
    </submittedName>
</protein>
<dbReference type="EMBL" id="JXTB01000285">
    <property type="protein sequence ID" value="PON47919.1"/>
    <property type="molecule type" value="Genomic_DNA"/>
</dbReference>
<name>A0A2P5BGK7_PARAD</name>
<keyword evidence="8 20" id="KW-0418">Kinase</keyword>
<organism evidence="20 21">
    <name type="scientific">Parasponia andersonii</name>
    <name type="common">Sponia andersonii</name>
    <dbReference type="NCBI Taxonomy" id="3476"/>
    <lineage>
        <taxon>Eukaryota</taxon>
        <taxon>Viridiplantae</taxon>
        <taxon>Streptophyta</taxon>
        <taxon>Embryophyta</taxon>
        <taxon>Tracheophyta</taxon>
        <taxon>Spermatophyta</taxon>
        <taxon>Magnoliopsida</taxon>
        <taxon>eudicotyledons</taxon>
        <taxon>Gunneridae</taxon>
        <taxon>Pentapetalae</taxon>
        <taxon>rosids</taxon>
        <taxon>fabids</taxon>
        <taxon>Rosales</taxon>
        <taxon>Cannabaceae</taxon>
        <taxon>Parasponia</taxon>
    </lineage>
</organism>
<evidence type="ECO:0000259" key="18">
    <source>
        <dbReference type="PROSITE" id="PS50011"/>
    </source>
</evidence>
<keyword evidence="7 16" id="KW-0547">Nucleotide-binding</keyword>
<evidence type="ECO:0000256" key="13">
    <source>
        <dbReference type="ARBA" id="ARBA00023180"/>
    </source>
</evidence>
<keyword evidence="4" id="KW-0812">Transmembrane</keyword>
<evidence type="ECO:0000256" key="4">
    <source>
        <dbReference type="ARBA" id="ARBA00022692"/>
    </source>
</evidence>
<dbReference type="PROSITE" id="PS00107">
    <property type="entry name" value="PROTEIN_KINASE_ATP"/>
    <property type="match status" value="1"/>
</dbReference>
<evidence type="ECO:0000256" key="11">
    <source>
        <dbReference type="ARBA" id="ARBA00023136"/>
    </source>
</evidence>
<keyword evidence="2" id="KW-0723">Serine/threonine-protein kinase</keyword>
<keyword evidence="9 16" id="KW-0067">ATP-binding</keyword>
<keyword evidence="11" id="KW-0472">Membrane</keyword>
<dbReference type="OrthoDB" id="688481at2759"/>